<feature type="compositionally biased region" description="Basic residues" evidence="1">
    <location>
        <begin position="1"/>
        <end position="10"/>
    </location>
</feature>
<comment type="caution">
    <text evidence="2">The sequence shown here is derived from an EMBL/GenBank/DDBJ whole genome shotgun (WGS) entry which is preliminary data.</text>
</comment>
<gene>
    <name evidence="2" type="ORF">PVAG01_06208</name>
</gene>
<evidence type="ECO:0000256" key="1">
    <source>
        <dbReference type="SAM" id="MobiDB-lite"/>
    </source>
</evidence>
<feature type="region of interest" description="Disordered" evidence="1">
    <location>
        <begin position="620"/>
        <end position="682"/>
    </location>
</feature>
<protein>
    <submittedName>
        <fullName evidence="2">Uncharacterized protein</fullName>
    </submittedName>
</protein>
<feature type="region of interest" description="Disordered" evidence="1">
    <location>
        <begin position="308"/>
        <end position="341"/>
    </location>
</feature>
<evidence type="ECO:0000313" key="3">
    <source>
        <dbReference type="Proteomes" id="UP001629113"/>
    </source>
</evidence>
<reference evidence="2 3" key="1">
    <citation type="submission" date="2024-06" db="EMBL/GenBank/DDBJ databases">
        <title>Complete genome of Phlyctema vagabunda strain 19-DSS-EL-015.</title>
        <authorList>
            <person name="Fiorenzani C."/>
        </authorList>
    </citation>
    <scope>NUCLEOTIDE SEQUENCE [LARGE SCALE GENOMIC DNA]</scope>
    <source>
        <strain evidence="2 3">19-DSS-EL-015</strain>
    </source>
</reference>
<proteinExistence type="predicted"/>
<keyword evidence="3" id="KW-1185">Reference proteome</keyword>
<feature type="compositionally biased region" description="Acidic residues" evidence="1">
    <location>
        <begin position="190"/>
        <end position="199"/>
    </location>
</feature>
<feature type="compositionally biased region" description="Basic and acidic residues" evidence="1">
    <location>
        <begin position="133"/>
        <end position="156"/>
    </location>
</feature>
<name>A0ABR4PFE1_9HELO</name>
<feature type="region of interest" description="Disordered" evidence="1">
    <location>
        <begin position="1"/>
        <end position="156"/>
    </location>
</feature>
<evidence type="ECO:0000313" key="2">
    <source>
        <dbReference type="EMBL" id="KAL3422052.1"/>
    </source>
</evidence>
<feature type="region of interest" description="Disordered" evidence="1">
    <location>
        <begin position="237"/>
        <end position="259"/>
    </location>
</feature>
<feature type="compositionally biased region" description="Low complexity" evidence="1">
    <location>
        <begin position="320"/>
        <end position="334"/>
    </location>
</feature>
<feature type="compositionally biased region" description="Polar residues" evidence="1">
    <location>
        <begin position="657"/>
        <end position="673"/>
    </location>
</feature>
<sequence length="703" mass="77967">MTSKAAKKAHREANRLPKISRAEQRRLEQEEREAQRKEYERERAAAKAKAAREKKADKAAAERAARKKAGLPEPSKHVRPSQPTISMFVKTGAKRSWEQMSDGGEDVTSEDCPDEEGNEDDTAGGSVALAVETEPRHLEEHTFEREVIEPTNAEDPRASLEQVIAEEISDDAAIAQPMTQPRDTEREPELPESEDDVEHEEAVRIADKVAINDSDDEFGDFPCLSQSDLPRMFEEVNRPAQKESENHGPNLLSKDGNCSTKDCNGQDLASKAIHVEEDDEFPFDDLMLEELVATQLRTEALDAVSRAKNTTTAPKHMHISSKPISKPSISKPPIRAQKRPHALPPKTVAVNEQRNNREQTIPEVRTVHGHRVSIDHSAGNDVSVNQSHTLRQPQTVQQTHTVSTGHTVSAEHTVKQGHTLHQAHTFDQAPSRAARAGALKPVSVAHTINSMPPPAIPIKKPRTISFAPSPVKPDRLRPMAKSISRPLPAVPPSSTQAFLNDHFDDFFPTPSQQVRELDDDINELPSNTQIERELLSDARASSPVLPNKATNEYEMVMCTQDLVMSSQDMLDMDSPCAKQLPPARSPTPPRPAKRKRFFEEKEEDLLEAALHESRILAEREKTAQDHCSGINLRGGEMHEAPSWEEGNTDPDRGHKGPTTSATRKLQRVLSSASDYGEDDFSGCSQELRDAVEGVESSARSSRF</sequence>
<feature type="compositionally biased region" description="Basic and acidic residues" evidence="1">
    <location>
        <begin position="11"/>
        <end position="64"/>
    </location>
</feature>
<feature type="region of interest" description="Disordered" evidence="1">
    <location>
        <begin position="572"/>
        <end position="593"/>
    </location>
</feature>
<accession>A0ABR4PFE1</accession>
<feature type="region of interest" description="Disordered" evidence="1">
    <location>
        <begin position="453"/>
        <end position="475"/>
    </location>
</feature>
<feature type="compositionally biased region" description="Acidic residues" evidence="1">
    <location>
        <begin position="103"/>
        <end position="122"/>
    </location>
</feature>
<feature type="region of interest" description="Disordered" evidence="1">
    <location>
        <begin position="170"/>
        <end position="200"/>
    </location>
</feature>
<organism evidence="2 3">
    <name type="scientific">Phlyctema vagabunda</name>
    <dbReference type="NCBI Taxonomy" id="108571"/>
    <lineage>
        <taxon>Eukaryota</taxon>
        <taxon>Fungi</taxon>
        <taxon>Dikarya</taxon>
        <taxon>Ascomycota</taxon>
        <taxon>Pezizomycotina</taxon>
        <taxon>Leotiomycetes</taxon>
        <taxon>Helotiales</taxon>
        <taxon>Dermateaceae</taxon>
        <taxon>Phlyctema</taxon>
    </lineage>
</organism>
<feature type="compositionally biased region" description="Basic and acidic residues" evidence="1">
    <location>
        <begin position="237"/>
        <end position="246"/>
    </location>
</feature>
<dbReference type="Proteomes" id="UP001629113">
    <property type="component" value="Unassembled WGS sequence"/>
</dbReference>
<dbReference type="EMBL" id="JBFCZG010000005">
    <property type="protein sequence ID" value="KAL3422052.1"/>
    <property type="molecule type" value="Genomic_DNA"/>
</dbReference>